<dbReference type="AlphaFoldDB" id="W4JQE6"/>
<dbReference type="Pfam" id="PF13086">
    <property type="entry name" value="AAA_11"/>
    <property type="match status" value="1"/>
</dbReference>
<name>W4JQE6_HETIT</name>
<dbReference type="SUPFAM" id="SSF52540">
    <property type="entry name" value="P-loop containing nucleoside triphosphate hydrolases"/>
    <property type="match status" value="1"/>
</dbReference>
<dbReference type="InterPro" id="IPR049080">
    <property type="entry name" value="MOV-10-like_beta-barrel"/>
</dbReference>
<keyword evidence="14" id="KW-1185">Reference proteome</keyword>
<protein>
    <recommendedName>
        <fullName evidence="3">RNA helicase</fullName>
        <ecNumber evidence="3">3.6.4.13</ecNumber>
    </recommendedName>
</protein>
<feature type="domain" description="DNA2/NAM7 helicase helicase" evidence="10">
    <location>
        <begin position="557"/>
        <end position="625"/>
    </location>
</feature>
<dbReference type="KEGG" id="hir:HETIRDRAFT_162529"/>
<feature type="domain" description="DNA2/NAM7 helicase-like C-terminal" evidence="11">
    <location>
        <begin position="713"/>
        <end position="904"/>
    </location>
</feature>
<gene>
    <name evidence="13" type="ORF">HETIRDRAFT_162529</name>
</gene>
<accession>W4JQE6</accession>
<sequence>MIRHRYKVIPTLLTLIRCASRRLGPRCDLLRDWIFVIYPSFSSYRVGACGRIYSTDSGATGLLAFGFASITIVVVRSEHPAFALITACRHRFFTADSQSHHHLELIHRRCRLPHRHGSTQYVSGISKAFHCPACDRNMKGAQHVTGRPLRSHNERRGAPADLQPEGAPVLPGHVRCELCDIAVGDDLWASHVAGPAHKRRENLVAYKSAFDEAAKGKHGVTVSHDEYGVDFGIVEVQDAERGVSVELKVQMIDPSSRIKMMDLKLSSTTSPFATTSSFTSAAFGPSLLQNGRDSGVCVTFQQALRGRYQDRLEITFEDLSLRQRFIIARALKVVVGSKADYEVLKPVAPYVPRKPVRRTPETEILSGDPPPVLTAIKWVATLPLALIPRLQRTVLPPSMNADTYSRHSKALLWTEEHRMENDLQTYDMYNALLDRHGAYYYLRVPGLAERRPSVLTGDSIIVQSHGADRGKWFEGRVHFVRREEVGLKFHNSFLSIDRDRLYYVRFRLNRIPLRRQHQALDTAMAPEHLLFPIQKHVHARARDTINITPYNKIITNNSSQLDAVKAIINRPLGSVPFIVFGPPGTGKTITIVESILQVLRANTEACAPSNSAADLIASKLISLELRSSFASMLPVEIKKMSQMTCSRLQAPTAAAISLCLECYFCDDTGRCPIWRRTLCCLEIRSSLDLSFDPLSRDTFSYLERLMNRDIYDLKKGHGMTIVKLTKNHRSHNAILKYPNERFYSNELESCGDKGTVDSFLGSPLLVSSKFPVVFHAMSGKDDREVSSPSFFNIEEVLQVEAYVQALRSERQFRVADQDIGIIAPYHAQCLKIRNSLRAFADGIKVGSVEGFQGQERRVIIVSTVRSSIDFVEYDLRHTLGFVANPCRFNVAITRAQALLIVVGDPYVLSLDPLWRSFLNYVHIDKGWRGIPIPWDPLEPVRDNGGYGAELRELGLSDMNGSTRRMESLTLGSIDDIDEAGANVGRPWREAE</sequence>
<evidence type="ECO:0000256" key="7">
    <source>
        <dbReference type="ARBA" id="ARBA00022806"/>
    </source>
</evidence>
<evidence type="ECO:0000259" key="10">
    <source>
        <dbReference type="Pfam" id="PF13086"/>
    </source>
</evidence>
<keyword evidence="4" id="KW-0963">Cytoplasm</keyword>
<dbReference type="InterPro" id="IPR041679">
    <property type="entry name" value="DNA2/NAM7-like_C"/>
</dbReference>
<dbReference type="RefSeq" id="XP_009552021.1">
    <property type="nucleotide sequence ID" value="XM_009553726.1"/>
</dbReference>
<evidence type="ECO:0000256" key="6">
    <source>
        <dbReference type="ARBA" id="ARBA00022801"/>
    </source>
</evidence>
<dbReference type="GO" id="GO:0005737">
    <property type="term" value="C:cytoplasm"/>
    <property type="evidence" value="ECO:0007669"/>
    <property type="project" value="UniProtKB-SubCell"/>
</dbReference>
<keyword evidence="5" id="KW-0547">Nucleotide-binding</keyword>
<dbReference type="EMBL" id="KI925465">
    <property type="protein sequence ID" value="ETW75763.1"/>
    <property type="molecule type" value="Genomic_DNA"/>
</dbReference>
<dbReference type="Pfam" id="PF13087">
    <property type="entry name" value="AAA_12"/>
    <property type="match status" value="1"/>
</dbReference>
<dbReference type="GO" id="GO:0016787">
    <property type="term" value="F:hydrolase activity"/>
    <property type="evidence" value="ECO:0007669"/>
    <property type="project" value="UniProtKB-KW"/>
</dbReference>
<evidence type="ECO:0000256" key="4">
    <source>
        <dbReference type="ARBA" id="ARBA00022490"/>
    </source>
</evidence>
<dbReference type="PANTHER" id="PTHR45418">
    <property type="entry name" value="CANCER/TESTIS ANTIGEN 55"/>
    <property type="match status" value="1"/>
</dbReference>
<evidence type="ECO:0000256" key="5">
    <source>
        <dbReference type="ARBA" id="ARBA00022741"/>
    </source>
</evidence>
<keyword evidence="8" id="KW-0067">ATP-binding</keyword>
<evidence type="ECO:0000256" key="3">
    <source>
        <dbReference type="ARBA" id="ARBA00012552"/>
    </source>
</evidence>
<keyword evidence="6" id="KW-0378">Hydrolase</keyword>
<evidence type="ECO:0000259" key="12">
    <source>
        <dbReference type="Pfam" id="PF21634"/>
    </source>
</evidence>
<dbReference type="InterPro" id="IPR041677">
    <property type="entry name" value="DNA2/NAM7_AAA_11"/>
</dbReference>
<dbReference type="eggNOG" id="KOG1804">
    <property type="taxonomic scope" value="Eukaryota"/>
</dbReference>
<dbReference type="Pfam" id="PF21634">
    <property type="entry name" value="MOV-10_beta-barrel"/>
    <property type="match status" value="1"/>
</dbReference>
<dbReference type="Gene3D" id="3.40.50.300">
    <property type="entry name" value="P-loop containing nucleotide triphosphate hydrolases"/>
    <property type="match status" value="2"/>
</dbReference>
<dbReference type="EC" id="3.6.4.13" evidence="3"/>
<dbReference type="GeneID" id="20667778"/>
<dbReference type="PANTHER" id="PTHR45418:SF1">
    <property type="entry name" value="CANCER_TESTIS ANTIGEN 55"/>
    <property type="match status" value="1"/>
</dbReference>
<comment type="catalytic activity">
    <reaction evidence="9">
        <text>ATP + H2O = ADP + phosphate + H(+)</text>
        <dbReference type="Rhea" id="RHEA:13065"/>
        <dbReference type="ChEBI" id="CHEBI:15377"/>
        <dbReference type="ChEBI" id="CHEBI:15378"/>
        <dbReference type="ChEBI" id="CHEBI:30616"/>
        <dbReference type="ChEBI" id="CHEBI:43474"/>
        <dbReference type="ChEBI" id="CHEBI:456216"/>
        <dbReference type="EC" id="3.6.4.13"/>
    </reaction>
</comment>
<dbReference type="OrthoDB" id="6513042at2759"/>
<comment type="subcellular location">
    <subcellularLocation>
        <location evidence="1">Cytoplasm</location>
    </subcellularLocation>
</comment>
<evidence type="ECO:0000256" key="2">
    <source>
        <dbReference type="ARBA" id="ARBA00005601"/>
    </source>
</evidence>
<dbReference type="Proteomes" id="UP000030671">
    <property type="component" value="Unassembled WGS sequence"/>
</dbReference>
<reference evidence="13 14" key="1">
    <citation type="journal article" date="2012" name="New Phytol.">
        <title>Insight into trade-off between wood decay and parasitism from the genome of a fungal forest pathogen.</title>
        <authorList>
            <person name="Olson A."/>
            <person name="Aerts A."/>
            <person name="Asiegbu F."/>
            <person name="Belbahri L."/>
            <person name="Bouzid O."/>
            <person name="Broberg A."/>
            <person name="Canback B."/>
            <person name="Coutinho P.M."/>
            <person name="Cullen D."/>
            <person name="Dalman K."/>
            <person name="Deflorio G."/>
            <person name="van Diepen L.T."/>
            <person name="Dunand C."/>
            <person name="Duplessis S."/>
            <person name="Durling M."/>
            <person name="Gonthier P."/>
            <person name="Grimwood J."/>
            <person name="Fossdal C.G."/>
            <person name="Hansson D."/>
            <person name="Henrissat B."/>
            <person name="Hietala A."/>
            <person name="Himmelstrand K."/>
            <person name="Hoffmeister D."/>
            <person name="Hogberg N."/>
            <person name="James T.Y."/>
            <person name="Karlsson M."/>
            <person name="Kohler A."/>
            <person name="Kues U."/>
            <person name="Lee Y.H."/>
            <person name="Lin Y.C."/>
            <person name="Lind M."/>
            <person name="Lindquist E."/>
            <person name="Lombard V."/>
            <person name="Lucas S."/>
            <person name="Lunden K."/>
            <person name="Morin E."/>
            <person name="Murat C."/>
            <person name="Park J."/>
            <person name="Raffaello T."/>
            <person name="Rouze P."/>
            <person name="Salamov A."/>
            <person name="Schmutz J."/>
            <person name="Solheim H."/>
            <person name="Stahlberg J."/>
            <person name="Velez H."/>
            <person name="de Vries R.P."/>
            <person name="Wiebenga A."/>
            <person name="Woodward S."/>
            <person name="Yakovlev I."/>
            <person name="Garbelotto M."/>
            <person name="Martin F."/>
            <person name="Grigoriev I.V."/>
            <person name="Stenlid J."/>
        </authorList>
    </citation>
    <scope>NUCLEOTIDE SEQUENCE [LARGE SCALE GENOMIC DNA]</scope>
    <source>
        <strain evidence="13 14">TC 32-1</strain>
    </source>
</reference>
<dbReference type="InParanoid" id="W4JQE6"/>
<evidence type="ECO:0000256" key="9">
    <source>
        <dbReference type="ARBA" id="ARBA00047984"/>
    </source>
</evidence>
<comment type="similarity">
    <text evidence="2">Belongs to the DNA2/NAM7 helicase family. SDE3 subfamily.</text>
</comment>
<feature type="domain" description="Helicase MOV-10-like beta-barrel" evidence="12">
    <location>
        <begin position="426"/>
        <end position="506"/>
    </location>
</feature>
<dbReference type="CDD" id="cd18808">
    <property type="entry name" value="SF1_C_Upf1"/>
    <property type="match status" value="1"/>
</dbReference>
<evidence type="ECO:0000313" key="14">
    <source>
        <dbReference type="Proteomes" id="UP000030671"/>
    </source>
</evidence>
<dbReference type="InterPro" id="IPR027417">
    <property type="entry name" value="P-loop_NTPase"/>
</dbReference>
<proteinExistence type="inferred from homology"/>
<organism evidence="13 14">
    <name type="scientific">Heterobasidion irregulare (strain TC 32-1)</name>
    <dbReference type="NCBI Taxonomy" id="747525"/>
    <lineage>
        <taxon>Eukaryota</taxon>
        <taxon>Fungi</taxon>
        <taxon>Dikarya</taxon>
        <taxon>Basidiomycota</taxon>
        <taxon>Agaricomycotina</taxon>
        <taxon>Agaricomycetes</taxon>
        <taxon>Russulales</taxon>
        <taxon>Bondarzewiaceae</taxon>
        <taxon>Heterobasidion</taxon>
        <taxon>Heterobasidion annosum species complex</taxon>
    </lineage>
</organism>
<keyword evidence="7" id="KW-0347">Helicase</keyword>
<evidence type="ECO:0000259" key="11">
    <source>
        <dbReference type="Pfam" id="PF13087"/>
    </source>
</evidence>
<dbReference type="GO" id="GO:0003724">
    <property type="term" value="F:RNA helicase activity"/>
    <property type="evidence" value="ECO:0007669"/>
    <property type="project" value="UniProtKB-EC"/>
</dbReference>
<evidence type="ECO:0000256" key="8">
    <source>
        <dbReference type="ARBA" id="ARBA00022840"/>
    </source>
</evidence>
<dbReference type="InterPro" id="IPR047187">
    <property type="entry name" value="SF1_C_Upf1"/>
</dbReference>
<evidence type="ECO:0000313" key="13">
    <source>
        <dbReference type="EMBL" id="ETW75763.1"/>
    </source>
</evidence>
<evidence type="ECO:0000256" key="1">
    <source>
        <dbReference type="ARBA" id="ARBA00004496"/>
    </source>
</evidence>
<dbReference type="HOGENOM" id="CLU_001666_6_3_1"/>
<dbReference type="GO" id="GO:0005524">
    <property type="term" value="F:ATP binding"/>
    <property type="evidence" value="ECO:0007669"/>
    <property type="project" value="UniProtKB-KW"/>
</dbReference>